<accession>A0A3G6TDX8</accession>
<evidence type="ECO:0000313" key="2">
    <source>
        <dbReference type="EMBL" id="AZB26167.1"/>
    </source>
</evidence>
<sequence length="283" mass="30635">MKKLLLLGISIPFMTLAQVGINTSNPYNSAALQVESSNKGILIPRVNITNTTSQSPISVTPKDGLLVYNSGTSQGTSQTLYFWDSTANSGSGAWNKSLYFKETPKVAYIGLLNNTSKLNNFVAGEQEALVGGSTNNYYIISSGYMPLLNFVYNTTWNAWGIVLGPGSYTLEIVHQLNAPPANPSGNAVAIQGSYYNMGYYSDLNLYEYNPATNTFGNFISTKRVEGAVVSKINENHKVRLLHSFDVVSTVAAKLDIGRMAASSFNDLVTVLANGTIIKITKLK</sequence>
<evidence type="ECO:0000256" key="1">
    <source>
        <dbReference type="SAM" id="SignalP"/>
    </source>
</evidence>
<gene>
    <name evidence="2" type="ORF">EG339_16990</name>
</gene>
<organism evidence="2 3">
    <name type="scientific">Chryseobacterium bernardetii</name>
    <dbReference type="NCBI Taxonomy" id="1241978"/>
    <lineage>
        <taxon>Bacteria</taxon>
        <taxon>Pseudomonadati</taxon>
        <taxon>Bacteroidota</taxon>
        <taxon>Flavobacteriia</taxon>
        <taxon>Flavobacteriales</taxon>
        <taxon>Weeksellaceae</taxon>
        <taxon>Chryseobacterium group</taxon>
        <taxon>Chryseobacterium</taxon>
    </lineage>
</organism>
<evidence type="ECO:0008006" key="4">
    <source>
        <dbReference type="Google" id="ProtNLM"/>
    </source>
</evidence>
<proteinExistence type="predicted"/>
<dbReference type="KEGG" id="cben:EG339_16990"/>
<keyword evidence="3" id="KW-1185">Reference proteome</keyword>
<evidence type="ECO:0000313" key="3">
    <source>
        <dbReference type="Proteomes" id="UP000271193"/>
    </source>
</evidence>
<feature type="chain" id="PRO_5018220275" description="DUF4465 domain-containing protein" evidence="1">
    <location>
        <begin position="18"/>
        <end position="283"/>
    </location>
</feature>
<dbReference type="EMBL" id="CP033932">
    <property type="protein sequence ID" value="AZB26167.1"/>
    <property type="molecule type" value="Genomic_DNA"/>
</dbReference>
<dbReference type="GeneID" id="99066505"/>
<feature type="signal peptide" evidence="1">
    <location>
        <begin position="1"/>
        <end position="17"/>
    </location>
</feature>
<reference evidence="3" key="1">
    <citation type="submission" date="2018-11" db="EMBL/GenBank/DDBJ databases">
        <title>Proposal to divide the Flavobacteriaceae and reorganize its genera based on Amino Acid Identity values calculated from whole genome sequences.</title>
        <authorList>
            <person name="Nicholson A.C."/>
            <person name="Gulvik C.A."/>
            <person name="Whitney A.M."/>
            <person name="Humrighouse B.W."/>
            <person name="Bell M."/>
            <person name="Holmes B."/>
            <person name="Steigerwalt A.G."/>
            <person name="Villarma A."/>
            <person name="Sheth M."/>
            <person name="Batra D."/>
            <person name="Pryor J."/>
            <person name="Bernardet J.-F."/>
            <person name="Hugo C."/>
            <person name="Kampfer P."/>
            <person name="Newman J."/>
            <person name="McQuiston J.R."/>
        </authorList>
    </citation>
    <scope>NUCLEOTIDE SEQUENCE [LARGE SCALE GENOMIC DNA]</scope>
    <source>
        <strain evidence="3">G0229</strain>
    </source>
</reference>
<dbReference type="Proteomes" id="UP000271193">
    <property type="component" value="Chromosome"/>
</dbReference>
<protein>
    <recommendedName>
        <fullName evidence="4">DUF4465 domain-containing protein</fullName>
    </recommendedName>
</protein>
<dbReference type="AlphaFoldDB" id="A0A3G6TDX8"/>
<dbReference type="RefSeq" id="WP_123871105.1">
    <property type="nucleotide sequence ID" value="NZ_CP033932.1"/>
</dbReference>
<keyword evidence="1" id="KW-0732">Signal</keyword>
<name>A0A3G6TDX8_9FLAO</name>